<gene>
    <name evidence="2" type="ORF">EF807_02720</name>
</gene>
<keyword evidence="2" id="KW-0378">Hydrolase</keyword>
<comment type="caution">
    <text evidence="2">The sequence shown here is derived from an EMBL/GenBank/DDBJ whole genome shotgun (WGS) entry which is preliminary data.</text>
</comment>
<dbReference type="InterPro" id="IPR001279">
    <property type="entry name" value="Metallo-B-lactamas"/>
</dbReference>
<evidence type="ECO:0000313" key="3">
    <source>
        <dbReference type="Proteomes" id="UP000320766"/>
    </source>
</evidence>
<dbReference type="GO" id="GO:0016740">
    <property type="term" value="F:transferase activity"/>
    <property type="evidence" value="ECO:0007669"/>
    <property type="project" value="TreeGrafter"/>
</dbReference>
<dbReference type="Pfam" id="PF00753">
    <property type="entry name" value="Lactamase_B"/>
    <property type="match status" value="1"/>
</dbReference>
<dbReference type="Gene3D" id="3.60.15.10">
    <property type="entry name" value="Ribonuclease Z/Hydroxyacylglutathione hydrolase-like"/>
    <property type="match status" value="1"/>
</dbReference>
<feature type="domain" description="Metallo-beta-lactamase" evidence="1">
    <location>
        <begin position="21"/>
        <end position="193"/>
    </location>
</feature>
<dbReference type="InterPro" id="IPR041712">
    <property type="entry name" value="DHPS-like_MBL-fold"/>
</dbReference>
<dbReference type="EMBL" id="RXIL01000049">
    <property type="protein sequence ID" value="RZN70896.1"/>
    <property type="molecule type" value="Genomic_DNA"/>
</dbReference>
<dbReference type="GO" id="GO:0016787">
    <property type="term" value="F:hydrolase activity"/>
    <property type="evidence" value="ECO:0007669"/>
    <property type="project" value="UniProtKB-KW"/>
</dbReference>
<evidence type="ECO:0000313" key="2">
    <source>
        <dbReference type="EMBL" id="RZN70896.1"/>
    </source>
</evidence>
<protein>
    <submittedName>
        <fullName evidence="2">MBL fold metallo-hydrolase</fullName>
    </submittedName>
</protein>
<proteinExistence type="predicted"/>
<dbReference type="PANTHER" id="PTHR13754:SF13">
    <property type="entry name" value="METALLO-BETA-LACTAMASE SUPERFAMILY PROTEIN (AFU_ORTHOLOGUE AFUA_3G07630)"/>
    <property type="match status" value="1"/>
</dbReference>
<name>A0A520KXN4_9EURY</name>
<organism evidence="2 3">
    <name type="scientific">Candidatus Methanolliviera hydrocarbonicum</name>
    <dbReference type="NCBI Taxonomy" id="2491085"/>
    <lineage>
        <taxon>Archaea</taxon>
        <taxon>Methanobacteriati</taxon>
        <taxon>Methanobacteriota</taxon>
        <taxon>Candidatus Methanoliparia</taxon>
        <taxon>Candidatus Methanoliparales</taxon>
        <taxon>Candidatus Methanollivieraceae</taxon>
        <taxon>Candidatus Methanolliviera</taxon>
    </lineage>
</organism>
<dbReference type="Proteomes" id="UP000320766">
    <property type="component" value="Unassembled WGS sequence"/>
</dbReference>
<dbReference type="CDD" id="cd07713">
    <property type="entry name" value="DHPS-like_MBL-fold"/>
    <property type="match status" value="1"/>
</dbReference>
<dbReference type="InterPro" id="IPR052926">
    <property type="entry name" value="Metallo-beta-lactamase_dom"/>
</dbReference>
<dbReference type="AlphaFoldDB" id="A0A520KXN4"/>
<sequence length="221" mass="24455">MFTITTIYDNYGYKGNLKAAHGFSCLIEEENLLFDTGGDGEILLKNMENLGIDPKNIKRIVISHAHWDHIGGLFDLLDLNPDVDVYGMRVFPSNTLKEIKKRSNLILVDSFSLIVSDIYSTGPLGTFIKEQSLAIKTRKGFLIVSGCAHPHISTILESVSREGDVFGIMGGFHSVNKRDLDSLESLSFLAPSHCTDSMGEIISAYPETFQQNGVGRSFSFE</sequence>
<dbReference type="InterPro" id="IPR036866">
    <property type="entry name" value="RibonucZ/Hydroxyglut_hydro"/>
</dbReference>
<evidence type="ECO:0000259" key="1">
    <source>
        <dbReference type="SMART" id="SM00849"/>
    </source>
</evidence>
<accession>A0A520KXN4</accession>
<dbReference type="SMART" id="SM00849">
    <property type="entry name" value="Lactamase_B"/>
    <property type="match status" value="1"/>
</dbReference>
<dbReference type="SUPFAM" id="SSF56281">
    <property type="entry name" value="Metallo-hydrolase/oxidoreductase"/>
    <property type="match status" value="1"/>
</dbReference>
<reference evidence="2 3" key="1">
    <citation type="journal article" date="2019" name="Nat. Microbiol.">
        <title>Wide diversity of methane and short-chain alkane metabolisms in uncultured archaea.</title>
        <authorList>
            <person name="Borrel G."/>
            <person name="Adam P.S."/>
            <person name="McKay L.J."/>
            <person name="Chen L.X."/>
            <person name="Sierra-Garcia I.N."/>
            <person name="Sieber C.M."/>
            <person name="Letourneur Q."/>
            <person name="Ghozlane A."/>
            <person name="Andersen G.L."/>
            <person name="Li W.J."/>
            <person name="Hallam S.J."/>
            <person name="Muyzer G."/>
            <person name="de Oliveira V.M."/>
            <person name="Inskeep W.P."/>
            <person name="Banfield J.F."/>
            <person name="Gribaldo S."/>
        </authorList>
    </citation>
    <scope>NUCLEOTIDE SEQUENCE [LARGE SCALE GENOMIC DNA]</scope>
    <source>
        <strain evidence="2">NM1b</strain>
    </source>
</reference>
<dbReference type="PANTHER" id="PTHR13754">
    <property type="entry name" value="METALLO-BETA-LACTAMASE SUPERFAMILY PROTEIN"/>
    <property type="match status" value="1"/>
</dbReference>